<organism evidence="8 9">
    <name type="scientific">Lactiplantibacillus paraplantarum</name>
    <dbReference type="NCBI Taxonomy" id="60520"/>
    <lineage>
        <taxon>Bacteria</taxon>
        <taxon>Bacillati</taxon>
        <taxon>Bacillota</taxon>
        <taxon>Bacilli</taxon>
        <taxon>Lactobacillales</taxon>
        <taxon>Lactobacillaceae</taxon>
        <taxon>Lactiplantibacillus</taxon>
    </lineage>
</organism>
<proteinExistence type="inferred from homology"/>
<evidence type="ECO:0000313" key="9">
    <source>
        <dbReference type="Proteomes" id="UP000292648"/>
    </source>
</evidence>
<feature type="transmembrane region" description="Helical" evidence="7">
    <location>
        <begin position="29"/>
        <end position="48"/>
    </location>
</feature>
<sequence length="83" mass="8617">MHWLWVIIVGSAVGAFAGAIMSPGQSRGWLGHIITGVIGALLGEVLIGPIGPELAGMTVMPAAIGAIAVTLIMMLLIQWSRVR</sequence>
<protein>
    <submittedName>
        <fullName evidence="8">GlsB/YeaQ/YmgE family stress response membrane protein</fullName>
    </submittedName>
</protein>
<name>A0A4Q9Y1B9_9LACO</name>
<evidence type="ECO:0000256" key="7">
    <source>
        <dbReference type="SAM" id="Phobius"/>
    </source>
</evidence>
<dbReference type="PANTHER" id="PTHR33884:SF3">
    <property type="entry name" value="UPF0410 PROTEIN YMGE"/>
    <property type="match status" value="1"/>
</dbReference>
<feature type="transmembrane region" description="Helical" evidence="7">
    <location>
        <begin position="6"/>
        <end position="22"/>
    </location>
</feature>
<reference evidence="8 9" key="1">
    <citation type="submission" date="2019-01" db="EMBL/GenBank/DDBJ databases">
        <title>Draft genome sequence of Lactobacillus paraplantarum OSY-TC318, a Producer of the novel lantibiotic Paraplantaracin TC318.</title>
        <authorList>
            <person name="Hussein W.E."/>
            <person name="Huang E."/>
            <person name="Yousef A.E."/>
        </authorList>
    </citation>
    <scope>NUCLEOTIDE SEQUENCE [LARGE SCALE GENOMIC DNA]</scope>
    <source>
        <strain evidence="8 9">OSY-TC318</strain>
    </source>
</reference>
<evidence type="ECO:0000256" key="1">
    <source>
        <dbReference type="ARBA" id="ARBA00004651"/>
    </source>
</evidence>
<keyword evidence="4 7" id="KW-0812">Transmembrane</keyword>
<keyword evidence="6 7" id="KW-0472">Membrane</keyword>
<dbReference type="PANTHER" id="PTHR33884">
    <property type="entry name" value="UPF0410 PROTEIN YMGE"/>
    <property type="match status" value="1"/>
</dbReference>
<dbReference type="Proteomes" id="UP000292648">
    <property type="component" value="Unassembled WGS sequence"/>
</dbReference>
<dbReference type="GO" id="GO:0005886">
    <property type="term" value="C:plasma membrane"/>
    <property type="evidence" value="ECO:0007669"/>
    <property type="project" value="UniProtKB-SubCell"/>
</dbReference>
<evidence type="ECO:0000313" key="8">
    <source>
        <dbReference type="EMBL" id="TBX42579.1"/>
    </source>
</evidence>
<evidence type="ECO:0000256" key="2">
    <source>
        <dbReference type="ARBA" id="ARBA00011006"/>
    </source>
</evidence>
<comment type="subcellular location">
    <subcellularLocation>
        <location evidence="1">Cell membrane</location>
        <topology evidence="1">Multi-pass membrane protein</topology>
    </subcellularLocation>
</comment>
<evidence type="ECO:0000256" key="3">
    <source>
        <dbReference type="ARBA" id="ARBA00022475"/>
    </source>
</evidence>
<evidence type="ECO:0000256" key="6">
    <source>
        <dbReference type="ARBA" id="ARBA00023136"/>
    </source>
</evidence>
<dbReference type="InterPro" id="IPR007341">
    <property type="entry name" value="Transgly_assoc"/>
</dbReference>
<dbReference type="EMBL" id="SEHH01000057">
    <property type="protein sequence ID" value="TBX42579.1"/>
    <property type="molecule type" value="Genomic_DNA"/>
</dbReference>
<comment type="caution">
    <text evidence="8">The sequence shown here is derived from an EMBL/GenBank/DDBJ whole genome shotgun (WGS) entry which is preliminary data.</text>
</comment>
<gene>
    <name evidence="8" type="ORF">EUZ87_07430</name>
</gene>
<comment type="similarity">
    <text evidence="2">Belongs to the UPF0410 family.</text>
</comment>
<evidence type="ECO:0000256" key="4">
    <source>
        <dbReference type="ARBA" id="ARBA00022692"/>
    </source>
</evidence>
<feature type="transmembrane region" description="Helical" evidence="7">
    <location>
        <begin position="54"/>
        <end position="77"/>
    </location>
</feature>
<accession>A0A4Q9Y1B9</accession>
<dbReference type="AlphaFoldDB" id="A0A4Q9Y1B9"/>
<evidence type="ECO:0000256" key="5">
    <source>
        <dbReference type="ARBA" id="ARBA00022989"/>
    </source>
</evidence>
<keyword evidence="3" id="KW-1003">Cell membrane</keyword>
<keyword evidence="5 7" id="KW-1133">Transmembrane helix</keyword>